<comment type="function">
    <text evidence="9">Catalyzes the ATP-dependent phosphorylation of fructose-l-phosphate to fructose-l,6-bisphosphate.</text>
</comment>
<dbReference type="PANTHER" id="PTHR46566:SF1">
    <property type="entry name" value="1-PHOSPHOFRUCTOKINASE"/>
    <property type="match status" value="1"/>
</dbReference>
<dbReference type="PROSITE" id="PS00584">
    <property type="entry name" value="PFKB_KINASES_2"/>
    <property type="match status" value="1"/>
</dbReference>
<reference evidence="11 12" key="1">
    <citation type="submission" date="2020-04" db="EMBL/GenBank/DDBJ databases">
        <title>Staphylococcus species from domestic dog.</title>
        <authorList>
            <person name="Paterson G.K."/>
        </authorList>
    </citation>
    <scope>NUCLEOTIDE SEQUENCE [LARGE SCALE GENOMIC DNA]</scope>
    <source>
        <strain evidence="11 12">H16/1A</strain>
    </source>
</reference>
<evidence type="ECO:0000313" key="11">
    <source>
        <dbReference type="EMBL" id="MBI5974017.1"/>
    </source>
</evidence>
<evidence type="ECO:0000259" key="10">
    <source>
        <dbReference type="Pfam" id="PF00294"/>
    </source>
</evidence>
<evidence type="ECO:0000313" key="12">
    <source>
        <dbReference type="Proteomes" id="UP000751852"/>
    </source>
</evidence>
<dbReference type="Proteomes" id="UP000751852">
    <property type="component" value="Unassembled WGS sequence"/>
</dbReference>
<keyword evidence="2 7" id="KW-0808">Transferase</keyword>
<comment type="similarity">
    <text evidence="1">Belongs to the carbohydrate kinase pfkB family.</text>
</comment>
<name>A0ABS0T6M1_9STAP</name>
<comment type="catalytic activity">
    <reaction evidence="7">
        <text>D-tagatofuranose 6-phosphate + ATP = D-tagatofuranose 1,6-bisphosphate + ADP + H(+)</text>
        <dbReference type="Rhea" id="RHEA:12420"/>
        <dbReference type="ChEBI" id="CHEBI:15378"/>
        <dbReference type="ChEBI" id="CHEBI:30616"/>
        <dbReference type="ChEBI" id="CHEBI:58694"/>
        <dbReference type="ChEBI" id="CHEBI:58695"/>
        <dbReference type="ChEBI" id="CHEBI:456216"/>
        <dbReference type="EC" id="2.7.1.144"/>
    </reaction>
</comment>
<gene>
    <name evidence="11" type="primary">pfkB</name>
    <name evidence="11" type="ORF">HHH54_00220</name>
</gene>
<dbReference type="InterPro" id="IPR022463">
    <property type="entry name" value="1-PFruKinase"/>
</dbReference>
<feature type="domain" description="Carbohydrate kinase PfkB" evidence="10">
    <location>
        <begin position="11"/>
        <end position="281"/>
    </location>
</feature>
<dbReference type="RefSeq" id="WP_198616810.1">
    <property type="nucleotide sequence ID" value="NZ_JABANU010000001.1"/>
</dbReference>
<keyword evidence="7" id="KW-0423">Lactose metabolism</keyword>
<keyword evidence="5 7" id="KW-0067">ATP-binding</keyword>
<dbReference type="InterPro" id="IPR011611">
    <property type="entry name" value="PfkB_dom"/>
</dbReference>
<comment type="similarity">
    <text evidence="7">Belongs to the carbohydrate kinase PfkB family. LacC subfamily.</text>
</comment>
<dbReference type="CDD" id="cd01164">
    <property type="entry name" value="FruK_PfkB_like"/>
    <property type="match status" value="1"/>
</dbReference>
<dbReference type="GO" id="GO:0008662">
    <property type="term" value="F:1-phosphofructokinase activity"/>
    <property type="evidence" value="ECO:0007669"/>
    <property type="project" value="UniProtKB-EC"/>
</dbReference>
<keyword evidence="4 9" id="KW-0418">Kinase</keyword>
<comment type="caution">
    <text evidence="11">The sequence shown here is derived from an EMBL/GenBank/DDBJ whole genome shotgun (WGS) entry which is preliminary data.</text>
</comment>
<dbReference type="NCBIfam" id="TIGR03828">
    <property type="entry name" value="pfkB"/>
    <property type="match status" value="1"/>
</dbReference>
<dbReference type="Gene3D" id="3.40.1190.20">
    <property type="match status" value="1"/>
</dbReference>
<evidence type="ECO:0000256" key="8">
    <source>
        <dbReference type="PROSITE-ProRule" id="PRU00117"/>
    </source>
</evidence>
<accession>A0ABS0T6M1</accession>
<keyword evidence="8" id="KW-0694">RNA-binding</keyword>
<evidence type="ECO:0000256" key="4">
    <source>
        <dbReference type="ARBA" id="ARBA00022777"/>
    </source>
</evidence>
<dbReference type="PROSITE" id="PS50084">
    <property type="entry name" value="KH_TYPE_1"/>
    <property type="match status" value="1"/>
</dbReference>
<dbReference type="Pfam" id="PF00294">
    <property type="entry name" value="PfkB"/>
    <property type="match status" value="1"/>
</dbReference>
<dbReference type="NCBIfam" id="TIGR03168">
    <property type="entry name" value="1-PFK"/>
    <property type="match status" value="1"/>
</dbReference>
<dbReference type="SUPFAM" id="SSF53613">
    <property type="entry name" value="Ribokinase-like"/>
    <property type="match status" value="1"/>
</dbReference>
<protein>
    <recommendedName>
        <fullName evidence="7">Tagatose-6-phosphate kinase</fullName>
        <ecNumber evidence="7">2.7.1.144</ecNumber>
    </recommendedName>
</protein>
<keyword evidence="3 7" id="KW-0547">Nucleotide-binding</keyword>
<comment type="catalytic activity">
    <reaction evidence="6 9">
        <text>beta-D-fructose 1-phosphate + ATP = beta-D-fructose 1,6-bisphosphate + ADP + H(+)</text>
        <dbReference type="Rhea" id="RHEA:14213"/>
        <dbReference type="ChEBI" id="CHEBI:15378"/>
        <dbReference type="ChEBI" id="CHEBI:30616"/>
        <dbReference type="ChEBI" id="CHEBI:32966"/>
        <dbReference type="ChEBI" id="CHEBI:138881"/>
        <dbReference type="ChEBI" id="CHEBI:456216"/>
        <dbReference type="EC" id="2.7.1.56"/>
    </reaction>
</comment>
<evidence type="ECO:0000256" key="6">
    <source>
        <dbReference type="ARBA" id="ARBA00047745"/>
    </source>
</evidence>
<dbReference type="EC" id="2.7.1.144" evidence="7"/>
<sequence>MIYTITLNPSVDYVMYTEEFETGSLNRAHKTQKFAGGKGINVSRVLQALDIPSVTLGFIGGYPGQMIEETLHSSGIETSFIKVEADTRINVKIKGANETEVNAAGPYVDQIHFQSLLKQLEQLTKDDMVILAGSIPSSLSHDTYAQIAERIQSTGAQLIVDAEKSLIESILPYHPLLIKPNLKELEDIFDVTISENKDVRYYAEQLIKKGAQSVLVSLGSAGALYVDHKQAYQIKAPKGKVINTVGAGDSTVAGYIAGHVQRYKLNNILALAIASGSATAFNEDLAQRDDIEQLKNQVNITKLEAEG</sequence>
<organism evidence="11 12">
    <name type="scientific">Staphylococcus canis</name>
    <dbReference type="NCBI Taxonomy" id="2724942"/>
    <lineage>
        <taxon>Bacteria</taxon>
        <taxon>Bacillati</taxon>
        <taxon>Bacillota</taxon>
        <taxon>Bacilli</taxon>
        <taxon>Bacillales</taxon>
        <taxon>Staphylococcaceae</taxon>
        <taxon>Staphylococcus</taxon>
    </lineage>
</organism>
<evidence type="ECO:0000256" key="1">
    <source>
        <dbReference type="ARBA" id="ARBA00005380"/>
    </source>
</evidence>
<evidence type="ECO:0000256" key="5">
    <source>
        <dbReference type="ARBA" id="ARBA00022840"/>
    </source>
</evidence>
<dbReference type="InterPro" id="IPR029056">
    <property type="entry name" value="Ribokinase-like"/>
</dbReference>
<evidence type="ECO:0000256" key="9">
    <source>
        <dbReference type="RuleBase" id="RU369061"/>
    </source>
</evidence>
<proteinExistence type="inferred from homology"/>
<dbReference type="PANTHER" id="PTHR46566">
    <property type="entry name" value="1-PHOSPHOFRUCTOKINASE-RELATED"/>
    <property type="match status" value="1"/>
</dbReference>
<dbReference type="EMBL" id="JABANU010000001">
    <property type="protein sequence ID" value="MBI5974017.1"/>
    <property type="molecule type" value="Genomic_DNA"/>
</dbReference>
<keyword evidence="12" id="KW-1185">Reference proteome</keyword>
<evidence type="ECO:0000256" key="2">
    <source>
        <dbReference type="ARBA" id="ARBA00022679"/>
    </source>
</evidence>
<evidence type="ECO:0000256" key="3">
    <source>
        <dbReference type="ARBA" id="ARBA00022741"/>
    </source>
</evidence>
<dbReference type="InterPro" id="IPR002173">
    <property type="entry name" value="Carboh/pur_kinase_PfkB_CS"/>
</dbReference>
<evidence type="ECO:0000256" key="7">
    <source>
        <dbReference type="PIRNR" id="PIRNR000535"/>
    </source>
</evidence>
<comment type="pathway">
    <text evidence="7">Carbohydrate metabolism; D-tagatose 6-phosphate degradation; D-glyceraldehyde 3-phosphate and glycerone phosphate from D-tagatose 6-phosphate: step 1/2.</text>
</comment>
<dbReference type="PIRSF" id="PIRSF000535">
    <property type="entry name" value="1PFK/6PFK/LacC"/>
    <property type="match status" value="1"/>
</dbReference>
<dbReference type="InterPro" id="IPR017583">
    <property type="entry name" value="Tagatose/fructose_Pkinase"/>
</dbReference>